<sequence length="104" mass="11638">MRHLRNLHAPLPQLQTRRTAYPVPWVVDRSAAPHYRIVNTGAQELRGVTVSIAGSSDVRVSSPASVRPGEAVRANVIGEPARDTVLVLRWFPPDGREYLWQISF</sequence>
<reference evidence="1" key="1">
    <citation type="submission" date="2024-05" db="EMBL/GenBank/DDBJ databases">
        <title>The Natural Products Discovery Center: Release of the First 8490 Sequenced Strains for Exploring Actinobacteria Biosynthetic Diversity.</title>
        <authorList>
            <person name="Kalkreuter E."/>
            <person name="Kautsar S.A."/>
            <person name="Yang D."/>
            <person name="Bader C.D."/>
            <person name="Teijaro C.N."/>
            <person name="Fluegel L."/>
            <person name="Davis C.M."/>
            <person name="Simpson J.R."/>
            <person name="Lauterbach L."/>
            <person name="Steele A.D."/>
            <person name="Gui C."/>
            <person name="Meng S."/>
            <person name="Li G."/>
            <person name="Viehrig K."/>
            <person name="Ye F."/>
            <person name="Su P."/>
            <person name="Kiefer A.F."/>
            <person name="Nichols A."/>
            <person name="Cepeda A.J."/>
            <person name="Yan W."/>
            <person name="Fan B."/>
            <person name="Jiang Y."/>
            <person name="Adhikari A."/>
            <person name="Zheng C.-J."/>
            <person name="Schuster L."/>
            <person name="Cowan T.M."/>
            <person name="Smanski M.J."/>
            <person name="Chevrette M.G."/>
            <person name="de Carvalho L.P.S."/>
            <person name="Shen B."/>
        </authorList>
    </citation>
    <scope>NUCLEOTIDE SEQUENCE</scope>
    <source>
        <strain evidence="1">NPDC080035</strain>
    </source>
</reference>
<proteinExistence type="predicted"/>
<dbReference type="RefSeq" id="WP_348787292.1">
    <property type="nucleotide sequence ID" value="NZ_CP157390.1"/>
</dbReference>
<evidence type="ECO:0008006" key="2">
    <source>
        <dbReference type="Google" id="ProtNLM"/>
    </source>
</evidence>
<protein>
    <recommendedName>
        <fullName evidence="2">PilZ domain-containing protein</fullName>
    </recommendedName>
</protein>
<evidence type="ECO:0000313" key="1">
    <source>
        <dbReference type="EMBL" id="XBM47319.1"/>
    </source>
</evidence>
<accession>A0AAU7G9H0</accession>
<dbReference type="AlphaFoldDB" id="A0AAU7G9H0"/>
<organism evidence="1">
    <name type="scientific">Leifsonia sp. NPDC080035</name>
    <dbReference type="NCBI Taxonomy" id="3143936"/>
    <lineage>
        <taxon>Bacteria</taxon>
        <taxon>Bacillati</taxon>
        <taxon>Actinomycetota</taxon>
        <taxon>Actinomycetes</taxon>
        <taxon>Micrococcales</taxon>
        <taxon>Microbacteriaceae</taxon>
        <taxon>Leifsonia</taxon>
    </lineage>
</organism>
<dbReference type="EMBL" id="CP157390">
    <property type="protein sequence ID" value="XBM47319.1"/>
    <property type="molecule type" value="Genomic_DNA"/>
</dbReference>
<gene>
    <name evidence="1" type="ORF">AAME72_14675</name>
</gene>
<name>A0AAU7G9H0_9MICO</name>